<dbReference type="Proteomes" id="UP000011585">
    <property type="component" value="Unassembled WGS sequence"/>
</dbReference>
<sequence length="248" mass="27262">MITNGDFVPQFGKGDVYELVTAHDSVDQEGFVARVPTKNTLDDGITVTVGAYASSIGGEDLQVRVTATKGGRELATLYADAKTLENEENGYRNFIPSNAQGGVISDSSVSKQDIPGWSDIRDAAESVIENGQEILSGTADKFTETADYLGDELDGAVDEAYEQTEPLFDSVELTPTPDEEPPVDLVDKANELGAEYVETVDLKRSCYIVGVTLQRRDLGFHDRCRRRSRDARDSRRGRTRNYRWLPAA</sequence>
<gene>
    <name evidence="1" type="ordered locus">Hbor_29850</name>
    <name evidence="2" type="ORF">C499_14025</name>
</gene>
<dbReference type="HOGENOM" id="CLU_1118200_0_0_2"/>
<dbReference type="EMBL" id="AOHT01000044">
    <property type="protein sequence ID" value="ELY25606.1"/>
    <property type="molecule type" value="Genomic_DNA"/>
</dbReference>
<reference evidence="1" key="2">
    <citation type="submission" date="2009-08" db="EMBL/GenBank/DDBJ databases">
        <title>The complete plasmid1 of Halogeometricum borinquense DSM 11551.</title>
        <authorList>
            <consortium name="US DOE Joint Genome Institute (JGI-PGF)"/>
            <person name="Lucas S."/>
            <person name="Copeland A."/>
            <person name="Lapidus A."/>
            <person name="Glavina del Rio T."/>
            <person name="Dalin E."/>
            <person name="Tice H."/>
            <person name="Bruce D."/>
            <person name="Goodwin L."/>
            <person name="Pitluck S."/>
            <person name="Kyrpides N."/>
            <person name="Mavromatis K."/>
            <person name="Mikhailova N."/>
            <person name="Anderson I."/>
            <person name="Brettin T."/>
            <person name="Detter J.C."/>
            <person name="Han C."/>
            <person name="Larimer F."/>
            <person name="Land M."/>
            <person name="Hauser L."/>
            <person name="Markowitz V."/>
            <person name="Cheng J.-F."/>
            <person name="Hugenholtz P."/>
            <person name="Woyke T."/>
            <person name="Wu D."/>
            <person name="Tindal B."/>
            <person name="Klenk H.-P."/>
            <person name="Eisen J.A."/>
        </authorList>
    </citation>
    <scope>NUCLEOTIDE SEQUENCE</scope>
    <source>
        <strain evidence="1">PR 3</strain>
        <plasmid evidence="1">pHBOR01</plasmid>
    </source>
</reference>
<organism evidence="1 3">
    <name type="scientific">Halogeometricum borinquense (strain ATCC 700274 / DSM 11551 / JCM 10706 / KCTC 4070 / PR3)</name>
    <dbReference type="NCBI Taxonomy" id="469382"/>
    <lineage>
        <taxon>Archaea</taxon>
        <taxon>Methanobacteriati</taxon>
        <taxon>Methanobacteriota</taxon>
        <taxon>Stenosarchaea group</taxon>
        <taxon>Halobacteria</taxon>
        <taxon>Halobacteriales</taxon>
        <taxon>Haloferacaceae</taxon>
        <taxon>Halogeometricum</taxon>
    </lineage>
</organism>
<proteinExistence type="predicted"/>
<reference evidence="2 4" key="3">
    <citation type="journal article" date="2014" name="PLoS Genet.">
        <title>Phylogenetically driven sequencing of extremely halophilic archaea reveals strategies for static and dynamic osmo-response.</title>
        <authorList>
            <person name="Becker E.A."/>
            <person name="Seitzer P.M."/>
            <person name="Tritt A."/>
            <person name="Larsen D."/>
            <person name="Krusor M."/>
            <person name="Yao A.I."/>
            <person name="Wu D."/>
            <person name="Madern D."/>
            <person name="Eisen J.A."/>
            <person name="Darling A.E."/>
            <person name="Facciotti M.T."/>
        </authorList>
    </citation>
    <scope>NUCLEOTIDE SEQUENCE [LARGE SCALE GENOMIC DNA]</scope>
    <source>
        <strain evidence="2 4">DSM 11551</strain>
    </source>
</reference>
<dbReference type="RefSeq" id="WP_006056108.1">
    <property type="nucleotide sequence ID" value="NC_014735.1"/>
</dbReference>
<evidence type="ECO:0000313" key="1">
    <source>
        <dbReference type="EMBL" id="ADQ68523.1"/>
    </source>
</evidence>
<reference evidence="3" key="1">
    <citation type="journal article" date="2009" name="Stand. Genomic Sci.">
        <title>Complete genome sequence of Halogeometricum borinquense type strain (PR3).</title>
        <authorList>
            <person name="Malfatti S."/>
            <person name="Tindall B.J."/>
            <person name="Schneider S."/>
            <person name="Fahnrich R."/>
            <person name="Lapidus A."/>
            <person name="Labuttii K."/>
            <person name="Copeland A."/>
            <person name="Glavina Del Rio T."/>
            <person name="Nolan M."/>
            <person name="Chen F."/>
            <person name="Lucas S."/>
            <person name="Tice H."/>
            <person name="Cheng J.F."/>
            <person name="Bruce D."/>
            <person name="Goodwin L."/>
            <person name="Pitluck S."/>
            <person name="Anderson I."/>
            <person name="Pati A."/>
            <person name="Ivanova N."/>
            <person name="Mavromatis K."/>
            <person name="Chen A."/>
            <person name="Palaniappan K."/>
            <person name="D'haeseleer P."/>
            <person name="Goker M."/>
            <person name="Bristow J."/>
            <person name="Eisen J.A."/>
            <person name="Markowitz V."/>
            <person name="Hugenholtz P."/>
            <person name="Kyrpides N.C."/>
            <person name="Klenk H.P."/>
            <person name="Chain P."/>
        </authorList>
    </citation>
    <scope>NUCLEOTIDE SEQUENCE [LARGE SCALE GENOMIC DNA]</scope>
    <source>
        <strain evidence="3">ATCC 700274 / DSM 11551 / JCM 10706 / KCTC 4070 / PR3</strain>
        <plasmid evidence="3">pHBOR01</plasmid>
    </source>
</reference>
<keyword evidence="1" id="KW-0614">Plasmid</keyword>
<accession>E4NU03</accession>
<evidence type="ECO:0000313" key="4">
    <source>
        <dbReference type="Proteomes" id="UP000011585"/>
    </source>
</evidence>
<name>E4NU03_HALBP</name>
<dbReference type="KEGG" id="hbo:Hbor_29850"/>
<dbReference type="EMBL" id="CP001691">
    <property type="protein sequence ID" value="ADQ68523.1"/>
    <property type="molecule type" value="Genomic_DNA"/>
</dbReference>
<dbReference type="GeneID" id="9988934"/>
<dbReference type="OrthoDB" id="385005at2157"/>
<evidence type="ECO:0000313" key="2">
    <source>
        <dbReference type="EMBL" id="ELY25606.1"/>
    </source>
</evidence>
<dbReference type="Proteomes" id="UP000006663">
    <property type="component" value="Plasmid pHBOR01"/>
</dbReference>
<geneLocation type="plasmid" evidence="1 3">
    <name>pHBOR01</name>
</geneLocation>
<evidence type="ECO:0000313" key="3">
    <source>
        <dbReference type="Proteomes" id="UP000006663"/>
    </source>
</evidence>
<protein>
    <submittedName>
        <fullName evidence="1">Uncharacterized protein</fullName>
    </submittedName>
</protein>
<keyword evidence="3" id="KW-1185">Reference proteome</keyword>
<dbReference type="AlphaFoldDB" id="E4NU03"/>